<dbReference type="EMBL" id="DF974526">
    <property type="protein sequence ID" value="GAU49188.1"/>
    <property type="molecule type" value="Genomic_DNA"/>
</dbReference>
<evidence type="ECO:0000313" key="2">
    <source>
        <dbReference type="Proteomes" id="UP000242715"/>
    </source>
</evidence>
<protein>
    <submittedName>
        <fullName evidence="1">Uncharacterized protein</fullName>
    </submittedName>
</protein>
<reference evidence="2" key="1">
    <citation type="journal article" date="2017" name="Front. Plant Sci.">
        <title>Climate Clever Clovers: New Paradigm to Reduce the Environmental Footprint of Ruminants by Breeding Low Methanogenic Forages Utilizing Haplotype Variation.</title>
        <authorList>
            <person name="Kaur P."/>
            <person name="Appels R."/>
            <person name="Bayer P.E."/>
            <person name="Keeble-Gagnere G."/>
            <person name="Wang J."/>
            <person name="Hirakawa H."/>
            <person name="Shirasawa K."/>
            <person name="Vercoe P."/>
            <person name="Stefanova K."/>
            <person name="Durmic Z."/>
            <person name="Nichols P."/>
            <person name="Revell C."/>
            <person name="Isobe S.N."/>
            <person name="Edwards D."/>
            <person name="Erskine W."/>
        </authorList>
    </citation>
    <scope>NUCLEOTIDE SEQUENCE [LARGE SCALE GENOMIC DNA]</scope>
    <source>
        <strain evidence="2">cv. Daliak</strain>
    </source>
</reference>
<keyword evidence="2" id="KW-1185">Reference proteome</keyword>
<gene>
    <name evidence="1" type="ORF">TSUD_133820</name>
</gene>
<accession>A0A2Z6NYI1</accession>
<proteinExistence type="predicted"/>
<name>A0A2Z6NYI1_TRISU</name>
<dbReference type="Proteomes" id="UP000242715">
    <property type="component" value="Unassembled WGS sequence"/>
</dbReference>
<organism evidence="1 2">
    <name type="scientific">Trifolium subterraneum</name>
    <name type="common">Subterranean clover</name>
    <dbReference type="NCBI Taxonomy" id="3900"/>
    <lineage>
        <taxon>Eukaryota</taxon>
        <taxon>Viridiplantae</taxon>
        <taxon>Streptophyta</taxon>
        <taxon>Embryophyta</taxon>
        <taxon>Tracheophyta</taxon>
        <taxon>Spermatophyta</taxon>
        <taxon>Magnoliopsida</taxon>
        <taxon>eudicotyledons</taxon>
        <taxon>Gunneridae</taxon>
        <taxon>Pentapetalae</taxon>
        <taxon>rosids</taxon>
        <taxon>fabids</taxon>
        <taxon>Fabales</taxon>
        <taxon>Fabaceae</taxon>
        <taxon>Papilionoideae</taxon>
        <taxon>50 kb inversion clade</taxon>
        <taxon>NPAAA clade</taxon>
        <taxon>Hologalegina</taxon>
        <taxon>IRL clade</taxon>
        <taxon>Trifolieae</taxon>
        <taxon>Trifolium</taxon>
    </lineage>
</organism>
<sequence length="82" mass="8760">MQIALLVGVTGMVVVVTGMVEVATGMVVDVTVIVIVLDHMSVVDLVAFVDAISLIEFLNWRVAVTASTSTFSFDDIMSIEDI</sequence>
<evidence type="ECO:0000313" key="1">
    <source>
        <dbReference type="EMBL" id="GAU49188.1"/>
    </source>
</evidence>
<dbReference type="AlphaFoldDB" id="A0A2Z6NYI1"/>